<comment type="pathway">
    <text evidence="7">Purine metabolism.</text>
</comment>
<protein>
    <submittedName>
        <fullName evidence="10">Phosphoribosylaminoimidazole carboxylase, ATPase subunit</fullName>
    </submittedName>
</protein>
<dbReference type="RefSeq" id="WP_057876932.1">
    <property type="nucleotide sequence ID" value="NZ_AYZD01000034.1"/>
</dbReference>
<evidence type="ECO:0000256" key="1">
    <source>
        <dbReference type="ARBA" id="ARBA00001936"/>
    </source>
</evidence>
<dbReference type="GO" id="GO:0005524">
    <property type="term" value="F:ATP binding"/>
    <property type="evidence" value="ECO:0007669"/>
    <property type="project" value="UniProtKB-UniRule"/>
</dbReference>
<dbReference type="PANTHER" id="PTHR11609:SF5">
    <property type="entry name" value="PHOSPHORIBOSYLAMINOIMIDAZOLE CARBOXYLASE"/>
    <property type="match status" value="1"/>
</dbReference>
<comment type="cofactor">
    <cofactor evidence="1">
        <name>Mn(2+)</name>
        <dbReference type="ChEBI" id="CHEBI:29035"/>
    </cofactor>
</comment>
<evidence type="ECO:0000256" key="5">
    <source>
        <dbReference type="ARBA" id="ARBA00022840"/>
    </source>
</evidence>
<evidence type="ECO:0000256" key="4">
    <source>
        <dbReference type="ARBA" id="ARBA00022755"/>
    </source>
</evidence>
<dbReference type="InterPro" id="IPR013815">
    <property type="entry name" value="ATP_grasp_subdomain_1"/>
</dbReference>
<keyword evidence="3 8" id="KW-0547">Nucleotide-binding</keyword>
<dbReference type="InterPro" id="IPR003135">
    <property type="entry name" value="ATP-grasp_carboxylate-amine"/>
</dbReference>
<keyword evidence="11" id="KW-1185">Reference proteome</keyword>
<feature type="domain" description="ATP-grasp" evidence="9">
    <location>
        <begin position="112"/>
        <end position="298"/>
    </location>
</feature>
<dbReference type="GO" id="GO:0046872">
    <property type="term" value="F:metal ion binding"/>
    <property type="evidence" value="ECO:0007669"/>
    <property type="project" value="InterPro"/>
</dbReference>
<dbReference type="Pfam" id="PF22660">
    <property type="entry name" value="RS_preATP-grasp-like"/>
    <property type="match status" value="1"/>
</dbReference>
<dbReference type="GO" id="GO:0005829">
    <property type="term" value="C:cytosol"/>
    <property type="evidence" value="ECO:0007669"/>
    <property type="project" value="TreeGrafter"/>
</dbReference>
<evidence type="ECO:0000256" key="3">
    <source>
        <dbReference type="ARBA" id="ARBA00022741"/>
    </source>
</evidence>
<dbReference type="Gene3D" id="3.30.1490.20">
    <property type="entry name" value="ATP-grasp fold, A domain"/>
    <property type="match status" value="1"/>
</dbReference>
<gene>
    <name evidence="10" type="ORF">FC19_GL000047</name>
</gene>
<reference evidence="10 11" key="1">
    <citation type="journal article" date="2015" name="Genome Announc.">
        <title>Expanding the biotechnology potential of lactobacilli through comparative genomics of 213 strains and associated genera.</title>
        <authorList>
            <person name="Sun Z."/>
            <person name="Harris H.M."/>
            <person name="McCann A."/>
            <person name="Guo C."/>
            <person name="Argimon S."/>
            <person name="Zhang W."/>
            <person name="Yang X."/>
            <person name="Jeffery I.B."/>
            <person name="Cooney J.C."/>
            <person name="Kagawa T.F."/>
            <person name="Liu W."/>
            <person name="Song Y."/>
            <person name="Salvetti E."/>
            <person name="Wrobel A."/>
            <person name="Rasinkangas P."/>
            <person name="Parkhill J."/>
            <person name="Rea M.C."/>
            <person name="O'Sullivan O."/>
            <person name="Ritari J."/>
            <person name="Douillard F.P."/>
            <person name="Paul Ross R."/>
            <person name="Yang R."/>
            <person name="Briner A.E."/>
            <person name="Felis G.E."/>
            <person name="de Vos W.M."/>
            <person name="Barrangou R."/>
            <person name="Klaenhammer T.R."/>
            <person name="Caufield P.W."/>
            <person name="Cui Y."/>
            <person name="Zhang H."/>
            <person name="O'Toole P.W."/>
        </authorList>
    </citation>
    <scope>NUCLEOTIDE SEQUENCE [LARGE SCALE GENOMIC DNA]</scope>
    <source>
        <strain evidence="10 11">DSM 21051</strain>
    </source>
</reference>
<organism evidence="10 11">
    <name type="scientific">Liquorilactobacillus aquaticus DSM 21051</name>
    <dbReference type="NCBI Taxonomy" id="1423725"/>
    <lineage>
        <taxon>Bacteria</taxon>
        <taxon>Bacillati</taxon>
        <taxon>Bacillota</taxon>
        <taxon>Bacilli</taxon>
        <taxon>Lactobacillales</taxon>
        <taxon>Lactobacillaceae</taxon>
        <taxon>Liquorilactobacillus</taxon>
    </lineage>
</organism>
<proteinExistence type="predicted"/>
<accession>A0A0R2CUU6</accession>
<dbReference type="Proteomes" id="UP000051015">
    <property type="component" value="Unassembled WGS sequence"/>
</dbReference>
<name>A0A0R2CUU6_9LACO</name>
<evidence type="ECO:0000313" key="10">
    <source>
        <dbReference type="EMBL" id="KRM94946.1"/>
    </source>
</evidence>
<dbReference type="InterPro" id="IPR016185">
    <property type="entry name" value="PreATP-grasp_dom_sf"/>
</dbReference>
<dbReference type="OrthoDB" id="9804625at2"/>
<comment type="cofactor">
    <cofactor evidence="2">
        <name>Mg(2+)</name>
        <dbReference type="ChEBI" id="CHEBI:18420"/>
    </cofactor>
</comment>
<dbReference type="SUPFAM" id="SSF52440">
    <property type="entry name" value="PreATP-grasp domain"/>
    <property type="match status" value="1"/>
</dbReference>
<sequence length="397" mass="45024">MDNEVLFPGSTIGIIGDSPNGIMLAETIKKMGFQVAVYGPNEADPIMQEADLRIIGMQDDKSKLQDFAERCDVVTYESESVSAEVVAFLERFTRVPQGKETLEIAQDRLLERAFLEQLNINIAPYATIVGLDDVYQSIGSIGYPCVLKPIQKGYGRRRQQIIKKQSDISKCADLIDLGTFILEAWIPYEKELSVVIAKEKNGNLNMFPIVENIYHNHRLCQSVVKSDVAEEIKAEVQRLASDISSKLDYVGILEIAFFLTKSGTLYVKRIVPALHKAGYVFDKATNVSMFEQHVRALAQMPLPQVKFLQPTVAVSLRSEEMDQLRTQWILKDNWYYRFYRYPKTAHVRENGYLMVLADTTEAAIQQIDATGICNEEAKNDKTVIEETMTEDIKEEKE</sequence>
<keyword evidence="4" id="KW-0658">Purine biosynthesis</keyword>
<dbReference type="InterPro" id="IPR054350">
    <property type="entry name" value="PurT/PurK_preATP-grasp"/>
</dbReference>
<evidence type="ECO:0000256" key="7">
    <source>
        <dbReference type="ARBA" id="ARBA00025704"/>
    </source>
</evidence>
<evidence type="ECO:0000313" key="11">
    <source>
        <dbReference type="Proteomes" id="UP000051015"/>
    </source>
</evidence>
<dbReference type="PANTHER" id="PTHR11609">
    <property type="entry name" value="PURINE BIOSYNTHESIS PROTEIN 6/7, PUR6/7"/>
    <property type="match status" value="1"/>
</dbReference>
<dbReference type="PROSITE" id="PS50975">
    <property type="entry name" value="ATP_GRASP"/>
    <property type="match status" value="1"/>
</dbReference>
<dbReference type="AlphaFoldDB" id="A0A0R2CUU6"/>
<keyword evidence="6" id="KW-0464">Manganese</keyword>
<dbReference type="PATRIC" id="fig|1423725.3.peg.47"/>
<evidence type="ECO:0000259" key="9">
    <source>
        <dbReference type="PROSITE" id="PS50975"/>
    </source>
</evidence>
<dbReference type="GO" id="GO:0006164">
    <property type="term" value="P:purine nucleotide biosynthetic process"/>
    <property type="evidence" value="ECO:0007669"/>
    <property type="project" value="UniProtKB-KW"/>
</dbReference>
<evidence type="ECO:0000256" key="6">
    <source>
        <dbReference type="ARBA" id="ARBA00023211"/>
    </source>
</evidence>
<evidence type="ECO:0000256" key="8">
    <source>
        <dbReference type="PROSITE-ProRule" id="PRU00409"/>
    </source>
</evidence>
<dbReference type="Pfam" id="PF02222">
    <property type="entry name" value="ATP-grasp"/>
    <property type="match status" value="1"/>
</dbReference>
<dbReference type="STRING" id="1423725.FC19_GL000047"/>
<evidence type="ECO:0000256" key="2">
    <source>
        <dbReference type="ARBA" id="ARBA00001946"/>
    </source>
</evidence>
<dbReference type="Gene3D" id="3.30.470.20">
    <property type="entry name" value="ATP-grasp fold, B domain"/>
    <property type="match status" value="1"/>
</dbReference>
<dbReference type="InterPro" id="IPR011761">
    <property type="entry name" value="ATP-grasp"/>
</dbReference>
<keyword evidence="5 8" id="KW-0067">ATP-binding</keyword>
<dbReference type="SUPFAM" id="SSF56059">
    <property type="entry name" value="Glutathione synthetase ATP-binding domain-like"/>
    <property type="match status" value="1"/>
</dbReference>
<dbReference type="EMBL" id="AYZD01000034">
    <property type="protein sequence ID" value="KRM94946.1"/>
    <property type="molecule type" value="Genomic_DNA"/>
</dbReference>
<comment type="caution">
    <text evidence="10">The sequence shown here is derived from an EMBL/GenBank/DDBJ whole genome shotgun (WGS) entry which is preliminary data.</text>
</comment>
<dbReference type="Gene3D" id="3.40.50.20">
    <property type="match status" value="1"/>
</dbReference>